<evidence type="ECO:0000313" key="5">
    <source>
        <dbReference type="Proteomes" id="UP000241229"/>
    </source>
</evidence>
<dbReference type="Pfam" id="PF13649">
    <property type="entry name" value="Methyltransf_25"/>
    <property type="match status" value="1"/>
</dbReference>
<dbReference type="InterPro" id="IPR041698">
    <property type="entry name" value="Methyltransf_25"/>
</dbReference>
<evidence type="ECO:0000256" key="2">
    <source>
        <dbReference type="ARBA" id="ARBA00022679"/>
    </source>
</evidence>
<dbReference type="InterPro" id="IPR029063">
    <property type="entry name" value="SAM-dependent_MTases_sf"/>
</dbReference>
<sequence length="222" mass="24249">MSAVGGHAALMDRNYRLQRHVYDLTRKYYLLGRDGMIAGLGVPQGGSVLELGCGTGRNLILAGRRHPEARLFGLDISAAMLETAAGNLARKGIAGRTTLTHGDATAFHAKELFGEETFDRVFISYALSMIPDWEGAIAAALRALSPQGSLHIVDFGQQERLPGWSRSTLHAWLAKYHVTPRASLEAELRSQAGAAGRPLRFERWYRGYAWHAVAGPRPALQS</sequence>
<reference evidence="4 5" key="1">
    <citation type="submission" date="2018-03" db="EMBL/GenBank/DDBJ databases">
        <title>The draft genome of Mesorhizobium sp. 6GN-30.</title>
        <authorList>
            <person name="Liu L."/>
            <person name="Li L."/>
            <person name="Wang T."/>
            <person name="Zhang X."/>
            <person name="Liang L."/>
        </authorList>
    </citation>
    <scope>NUCLEOTIDE SEQUENCE [LARGE SCALE GENOMIC DNA]</scope>
    <source>
        <strain evidence="4 5">6GN30</strain>
    </source>
</reference>
<dbReference type="GO" id="GO:0032259">
    <property type="term" value="P:methylation"/>
    <property type="evidence" value="ECO:0007669"/>
    <property type="project" value="UniProtKB-KW"/>
</dbReference>
<dbReference type="CDD" id="cd02440">
    <property type="entry name" value="AdoMet_MTases"/>
    <property type="match status" value="1"/>
</dbReference>
<dbReference type="GO" id="GO:0008168">
    <property type="term" value="F:methyltransferase activity"/>
    <property type="evidence" value="ECO:0007669"/>
    <property type="project" value="UniProtKB-KW"/>
</dbReference>
<keyword evidence="2 4" id="KW-0808">Transferase</keyword>
<keyword evidence="5" id="KW-1185">Reference proteome</keyword>
<evidence type="ECO:0000259" key="3">
    <source>
        <dbReference type="Pfam" id="PF13649"/>
    </source>
</evidence>
<proteinExistence type="predicted"/>
<evidence type="ECO:0000313" key="4">
    <source>
        <dbReference type="EMBL" id="PSJ64868.1"/>
    </source>
</evidence>
<dbReference type="PANTHER" id="PTHR43861:SF1">
    <property type="entry name" value="TRANS-ACONITATE 2-METHYLTRANSFERASE"/>
    <property type="match status" value="1"/>
</dbReference>
<gene>
    <name evidence="4" type="ORF">C7I84_04350</name>
</gene>
<evidence type="ECO:0000256" key="1">
    <source>
        <dbReference type="ARBA" id="ARBA00022603"/>
    </source>
</evidence>
<name>A0A2P7SQX6_9HYPH</name>
<protein>
    <submittedName>
        <fullName evidence="4">SAM-dependent methyltransferase</fullName>
    </submittedName>
</protein>
<comment type="caution">
    <text evidence="4">The sequence shown here is derived from an EMBL/GenBank/DDBJ whole genome shotgun (WGS) entry which is preliminary data.</text>
</comment>
<dbReference type="SUPFAM" id="SSF53335">
    <property type="entry name" value="S-adenosyl-L-methionine-dependent methyltransferases"/>
    <property type="match status" value="1"/>
</dbReference>
<dbReference type="PANTHER" id="PTHR43861">
    <property type="entry name" value="TRANS-ACONITATE 2-METHYLTRANSFERASE-RELATED"/>
    <property type="match status" value="1"/>
</dbReference>
<organism evidence="4 5">
    <name type="scientific">Kumtagia ephedrae</name>
    <dbReference type="NCBI Taxonomy" id="2116701"/>
    <lineage>
        <taxon>Bacteria</taxon>
        <taxon>Pseudomonadati</taxon>
        <taxon>Pseudomonadota</taxon>
        <taxon>Alphaproteobacteria</taxon>
        <taxon>Hyphomicrobiales</taxon>
        <taxon>Phyllobacteriaceae</taxon>
        <taxon>Kumtagia</taxon>
    </lineage>
</organism>
<feature type="domain" description="Methyltransferase" evidence="3">
    <location>
        <begin position="48"/>
        <end position="148"/>
    </location>
</feature>
<dbReference type="EMBL" id="PXYK01000003">
    <property type="protein sequence ID" value="PSJ64868.1"/>
    <property type="molecule type" value="Genomic_DNA"/>
</dbReference>
<accession>A0A2P7SQX6</accession>
<dbReference type="Gene3D" id="3.40.50.150">
    <property type="entry name" value="Vaccinia Virus protein VP39"/>
    <property type="match status" value="1"/>
</dbReference>
<dbReference type="OrthoDB" id="5298787at2"/>
<dbReference type="Proteomes" id="UP000241229">
    <property type="component" value="Unassembled WGS sequence"/>
</dbReference>
<keyword evidence="1 4" id="KW-0489">Methyltransferase</keyword>
<dbReference type="AlphaFoldDB" id="A0A2P7SQX6"/>
<dbReference type="RefSeq" id="WP_106770913.1">
    <property type="nucleotide sequence ID" value="NZ_PXYK01000003.1"/>
</dbReference>